<dbReference type="InterPro" id="IPR021287">
    <property type="entry name" value="Trans-sialidase_CS"/>
</dbReference>
<organism evidence="3 4">
    <name type="scientific">Trypanosoma cruzi marinkellei</name>
    <dbReference type="NCBI Taxonomy" id="85056"/>
    <lineage>
        <taxon>Eukaryota</taxon>
        <taxon>Discoba</taxon>
        <taxon>Euglenozoa</taxon>
        <taxon>Kinetoplastea</taxon>
        <taxon>Metakinetoplastina</taxon>
        <taxon>Trypanosomatida</taxon>
        <taxon>Trypanosomatidae</taxon>
        <taxon>Trypanosoma</taxon>
        <taxon>Schizotrypanum</taxon>
    </lineage>
</organism>
<feature type="domain" description="Trans-sialidase C-terminal" evidence="2">
    <location>
        <begin position="1"/>
        <end position="92"/>
    </location>
</feature>
<evidence type="ECO:0000256" key="1">
    <source>
        <dbReference type="SAM" id="MobiDB-lite"/>
    </source>
</evidence>
<dbReference type="Gene3D" id="2.60.120.200">
    <property type="match status" value="1"/>
</dbReference>
<keyword evidence="4" id="KW-1185">Reference proteome</keyword>
<dbReference type="Pfam" id="PF11052">
    <property type="entry name" value="Tr-sialidase_C"/>
    <property type="match status" value="1"/>
</dbReference>
<sequence length="209" mass="23360">DGRWMTVIHGGGRQKLWRRWDPGRPCQVVLRHDTGEWDLYINTNRVYFGIYRGSLQERSISHIQFHKESVEVGESSNLSLINVYLYNKKLSAVEIRRFKYSQADPKYDDDSFYSESSSEEGSRDDSSKPASASEEGSRGDSSKPVSASEEGSGGDISKPASASEEGSRGDSFYSESSSQKESEEVSFVGENVSWVLLLLLGLWGFAALY</sequence>
<proteinExistence type="predicted"/>
<evidence type="ECO:0000313" key="3">
    <source>
        <dbReference type="EMBL" id="EKF26350.1"/>
    </source>
</evidence>
<dbReference type="AlphaFoldDB" id="K2MGT8"/>
<protein>
    <submittedName>
        <fullName evidence="3">Trans-sialidase, putative</fullName>
    </submittedName>
</protein>
<dbReference type="InterPro" id="IPR055239">
    <property type="entry name" value="TS_C"/>
</dbReference>
<evidence type="ECO:0000313" key="4">
    <source>
        <dbReference type="Proteomes" id="UP000007350"/>
    </source>
</evidence>
<accession>K2MGT8</accession>
<dbReference type="InterPro" id="IPR013320">
    <property type="entry name" value="ConA-like_dom_sf"/>
</dbReference>
<name>K2MGT8_TRYCR</name>
<gene>
    <name evidence="3" type="ORF">MOQ_009961</name>
</gene>
<dbReference type="EMBL" id="AHKC01021086">
    <property type="protein sequence ID" value="EKF26350.1"/>
    <property type="molecule type" value="Genomic_DNA"/>
</dbReference>
<feature type="non-terminal residue" evidence="3">
    <location>
        <position position="1"/>
    </location>
</feature>
<dbReference type="Pfam" id="PF22925">
    <property type="entry name" value="TS_C"/>
    <property type="match status" value="1"/>
</dbReference>
<comment type="caution">
    <text evidence="3">The sequence shown here is derived from an EMBL/GenBank/DDBJ whole genome shotgun (WGS) entry which is preliminary data.</text>
</comment>
<reference evidence="3 4" key="1">
    <citation type="journal article" date="2012" name="BMC Genomics">
        <title>Comparative genomic analysis of human infective Trypanosoma cruzi lineages with the bat-restricted subspecies T. cruzi marinkellei.</title>
        <authorList>
            <person name="Franzen O."/>
            <person name="Talavera-Lopez C."/>
            <person name="Ochaya S."/>
            <person name="Butler C.E."/>
            <person name="Messenger L.A."/>
            <person name="Lewis M.D."/>
            <person name="Llewellyn M.S."/>
            <person name="Marinkelle C.J."/>
            <person name="Tyler K.M."/>
            <person name="Miles M.A."/>
            <person name="Andersson B."/>
        </authorList>
    </citation>
    <scope>NUCLEOTIDE SEQUENCE [LARGE SCALE GENOMIC DNA]</scope>
    <source>
        <strain evidence="3 4">B7</strain>
    </source>
</reference>
<feature type="region of interest" description="Disordered" evidence="1">
    <location>
        <begin position="109"/>
        <end position="180"/>
    </location>
</feature>
<evidence type="ECO:0000259" key="2">
    <source>
        <dbReference type="Pfam" id="PF22925"/>
    </source>
</evidence>
<dbReference type="SUPFAM" id="SSF49899">
    <property type="entry name" value="Concanavalin A-like lectins/glucanases"/>
    <property type="match status" value="1"/>
</dbReference>
<dbReference type="Proteomes" id="UP000007350">
    <property type="component" value="Unassembled WGS sequence"/>
</dbReference>